<name>A0A2M3YXL0_9DIPT</name>
<protein>
    <submittedName>
        <fullName evidence="1">Uncharacterized protein</fullName>
    </submittedName>
</protein>
<organism evidence="1">
    <name type="scientific">Anopheles braziliensis</name>
    <dbReference type="NCBI Taxonomy" id="58242"/>
    <lineage>
        <taxon>Eukaryota</taxon>
        <taxon>Metazoa</taxon>
        <taxon>Ecdysozoa</taxon>
        <taxon>Arthropoda</taxon>
        <taxon>Hexapoda</taxon>
        <taxon>Insecta</taxon>
        <taxon>Pterygota</taxon>
        <taxon>Neoptera</taxon>
        <taxon>Endopterygota</taxon>
        <taxon>Diptera</taxon>
        <taxon>Nematocera</taxon>
        <taxon>Culicoidea</taxon>
        <taxon>Culicidae</taxon>
        <taxon>Anophelinae</taxon>
        <taxon>Anopheles</taxon>
    </lineage>
</organism>
<sequence length="208" mass="22093">MQTVATTPAGTARATNGLSVAVALAQTTRALSSGGKTTKLTVLVHRLADPVDVRITTDRIVGRIDHDDLVVLVGSILGNPVRVQHAQTSDTTSNTFLSNRLQATVRLELVDTVALGLAVCATLGNRALAASAAHTDAEDGIALLRLVAQTAGLVRSRRTRGTVESRHLAILPDADTQQVAHHIALLLAVQLLYVSVRTHGYERLRIRP</sequence>
<proteinExistence type="predicted"/>
<dbReference type="AlphaFoldDB" id="A0A2M3YXL0"/>
<evidence type="ECO:0000313" key="1">
    <source>
        <dbReference type="EMBL" id="MBW20978.1"/>
    </source>
</evidence>
<reference evidence="1" key="1">
    <citation type="submission" date="2018-01" db="EMBL/GenBank/DDBJ databases">
        <title>An insight into the sialome of Amazonian anophelines.</title>
        <authorList>
            <person name="Ribeiro J.M."/>
            <person name="Scarpassa V."/>
            <person name="Calvo E."/>
        </authorList>
    </citation>
    <scope>NUCLEOTIDE SEQUENCE</scope>
    <source>
        <tissue evidence="1">Salivary glands</tissue>
    </source>
</reference>
<accession>A0A2M3YXL0</accession>
<dbReference type="EMBL" id="GGFM01000227">
    <property type="protein sequence ID" value="MBW20978.1"/>
    <property type="molecule type" value="Transcribed_RNA"/>
</dbReference>